<dbReference type="InterPro" id="IPR036291">
    <property type="entry name" value="NAD(P)-bd_dom_sf"/>
</dbReference>
<name>A0A0P6XQ91_9CHLR</name>
<evidence type="ECO:0000313" key="2">
    <source>
        <dbReference type="EMBL" id="KPL84659.1"/>
    </source>
</evidence>
<comment type="caution">
    <text evidence="2">The sequence shown here is derived from an EMBL/GenBank/DDBJ whole genome shotgun (WGS) entry which is preliminary data.</text>
</comment>
<dbReference type="SUPFAM" id="SSF51735">
    <property type="entry name" value="NAD(P)-binding Rossmann-fold domains"/>
    <property type="match status" value="1"/>
</dbReference>
<dbReference type="EMBL" id="LGKO01000002">
    <property type="protein sequence ID" value="KPL84659.1"/>
    <property type="molecule type" value="Genomic_DNA"/>
</dbReference>
<dbReference type="PATRIC" id="fig|869279.4.peg.1276"/>
<dbReference type="STRING" id="869279.SE15_06350"/>
<proteinExistence type="predicted"/>
<dbReference type="Pfam" id="PF16363">
    <property type="entry name" value="GDP_Man_Dehyd"/>
    <property type="match status" value="1"/>
</dbReference>
<evidence type="ECO:0000259" key="1">
    <source>
        <dbReference type="Pfam" id="PF16363"/>
    </source>
</evidence>
<organism evidence="2 3">
    <name type="scientific">Thermanaerothrix daxensis</name>
    <dbReference type="NCBI Taxonomy" id="869279"/>
    <lineage>
        <taxon>Bacteria</taxon>
        <taxon>Bacillati</taxon>
        <taxon>Chloroflexota</taxon>
        <taxon>Anaerolineae</taxon>
        <taxon>Anaerolineales</taxon>
        <taxon>Anaerolineaceae</taxon>
        <taxon>Thermanaerothrix</taxon>
    </lineage>
</organism>
<sequence length="333" mass="36931">MTTEKVLTGKRVLVTGAAGFIGSHLVERLQNLGAQVRAFVRYTSRGDEGWLNTLSAEHKRGLEIVFGDLRDPNAVRRAVADTHIVFHLGALISIPYSYLHPYEVAEVNLMGTLNVLMAVRDLGVERLIHTSSSEVYGSARYVPIDENHPLQGQSPYSASKIGADMLAESFYRAYNVPVVTVRPFNTYGPRQSARAVIPAIITQALAGEIIRLGNLSTRRDFTYVSDTVEGFVLAASVPGIEGSVLNLGSNQEISIGDLCQLILAKTGNLARVEQEEQRLRPEKSEVVRLLSDNRQARKCLGWEPKVSLEEGLDLTIEWIRANLHRFRVGYYEI</sequence>
<gene>
    <name evidence="2" type="ORF">SE15_06350</name>
</gene>
<dbReference type="AlphaFoldDB" id="A0A0P6XQ91"/>
<feature type="domain" description="NAD(P)-binding" evidence="1">
    <location>
        <begin position="13"/>
        <end position="313"/>
    </location>
</feature>
<accession>A0A0P6XQ91</accession>
<dbReference type="PANTHER" id="PTHR43000">
    <property type="entry name" value="DTDP-D-GLUCOSE 4,6-DEHYDRATASE-RELATED"/>
    <property type="match status" value="1"/>
</dbReference>
<keyword evidence="3" id="KW-1185">Reference proteome</keyword>
<dbReference type="InterPro" id="IPR045869">
    <property type="entry name" value="Arna-like_SDR_e"/>
</dbReference>
<dbReference type="PRINTS" id="PR01713">
    <property type="entry name" value="NUCEPIMERASE"/>
</dbReference>
<dbReference type="GO" id="GO:0016831">
    <property type="term" value="F:carboxy-lyase activity"/>
    <property type="evidence" value="ECO:0007669"/>
    <property type="project" value="InterPro"/>
</dbReference>
<dbReference type="CDD" id="cd05257">
    <property type="entry name" value="Arna_like_SDR_e"/>
    <property type="match status" value="1"/>
</dbReference>
<dbReference type="RefSeq" id="WP_054521224.1">
    <property type="nucleotide sequence ID" value="NZ_LGKO01000002.1"/>
</dbReference>
<reference evidence="2 3" key="1">
    <citation type="submission" date="2015-07" db="EMBL/GenBank/DDBJ databases">
        <title>Whole genome sequence of Thermanaerothrix daxensis DSM 23592.</title>
        <authorList>
            <person name="Hemp J."/>
            <person name="Ward L.M."/>
            <person name="Pace L.A."/>
            <person name="Fischer W.W."/>
        </authorList>
    </citation>
    <scope>NUCLEOTIDE SEQUENCE [LARGE SCALE GENOMIC DNA]</scope>
    <source>
        <strain evidence="2 3">GNS-1</strain>
    </source>
</reference>
<dbReference type="InterPro" id="IPR016040">
    <property type="entry name" value="NAD(P)-bd_dom"/>
</dbReference>
<protein>
    <submittedName>
        <fullName evidence="2">NAD-dependent dehydratase</fullName>
    </submittedName>
</protein>
<dbReference type="Gene3D" id="3.40.50.720">
    <property type="entry name" value="NAD(P)-binding Rossmann-like Domain"/>
    <property type="match status" value="1"/>
</dbReference>
<evidence type="ECO:0000313" key="3">
    <source>
        <dbReference type="Proteomes" id="UP000050544"/>
    </source>
</evidence>
<dbReference type="Proteomes" id="UP000050544">
    <property type="component" value="Unassembled WGS sequence"/>
</dbReference>